<accession>A0A5B9D7G1</accession>
<dbReference type="KEGG" id="psyt:DSAG12_00755"/>
<dbReference type="GeneID" id="41328757"/>
<dbReference type="RefSeq" id="WP_147661867.1">
    <property type="nucleotide sequence ID" value="NZ_CP042905.2"/>
</dbReference>
<evidence type="ECO:0000313" key="1">
    <source>
        <dbReference type="EMBL" id="QEE14933.1"/>
    </source>
</evidence>
<protein>
    <submittedName>
        <fullName evidence="1">Uncharacterized protein</fullName>
    </submittedName>
</protein>
<dbReference type="Proteomes" id="UP000321408">
    <property type="component" value="Chromosome"/>
</dbReference>
<organism evidence="1 2">
    <name type="scientific">Promethearchaeum syntrophicum</name>
    <dbReference type="NCBI Taxonomy" id="2594042"/>
    <lineage>
        <taxon>Archaea</taxon>
        <taxon>Promethearchaeati</taxon>
        <taxon>Promethearchaeota</taxon>
        <taxon>Promethearchaeia</taxon>
        <taxon>Promethearchaeales</taxon>
        <taxon>Promethearchaeaceae</taxon>
        <taxon>Promethearchaeum</taxon>
    </lineage>
</organism>
<sequence length="291" mass="33873">MSDDENKKIKICRNCHSIYKKLSQKYCGNNCQNEHPFLIDGKINQNIETRELILSINEKGIIRWICMGCHKEYSSDNINGKDFVCSCGLKNQLYPFTMKSCANPGCKNDDNTYHNLPIDGKACEICGETKFQLNGNKLISSFLYYDEKKIETPESFKFNIKHHDEDKSKNLPSLTFTILNNNLEYILYGENKSITMKDIIKDSMGFIPDNIYEKLLEKYTDEKEIFNISYNDETEEFSLKSLLEFSVSELDPRYQPKNIVGTWISGSENVIPENILFELNTDFFKIHIWAY</sequence>
<evidence type="ECO:0000313" key="2">
    <source>
        <dbReference type="Proteomes" id="UP000321408"/>
    </source>
</evidence>
<dbReference type="EMBL" id="CP042905">
    <property type="protein sequence ID" value="QEE14933.1"/>
    <property type="molecule type" value="Genomic_DNA"/>
</dbReference>
<name>A0A5B9D7G1_9ARCH</name>
<reference evidence="1 2" key="2">
    <citation type="journal article" date="2024" name="Int. J. Syst. Evol. Microbiol.">
        <title>Promethearchaeum syntrophicum gen. nov., sp. nov., an anaerobic, obligately syntrophic archaeon, the first isolate of the lineage 'Asgard' archaea, and proposal of the new archaeal phylum Promethearchaeota phyl. nov. and kingdom Promethearchaeati regn. nov.</title>
        <authorList>
            <person name="Imachi H."/>
            <person name="Nobu M.K."/>
            <person name="Kato S."/>
            <person name="Takaki Y."/>
            <person name="Miyazaki M."/>
            <person name="Miyata M."/>
            <person name="Ogawara M."/>
            <person name="Saito Y."/>
            <person name="Sakai S."/>
            <person name="Tahara Y.O."/>
            <person name="Takano Y."/>
            <person name="Tasumi E."/>
            <person name="Uematsu K."/>
            <person name="Yoshimura T."/>
            <person name="Itoh T."/>
            <person name="Ohkuma M."/>
            <person name="Takai K."/>
        </authorList>
    </citation>
    <scope>NUCLEOTIDE SEQUENCE [LARGE SCALE GENOMIC DNA]</scope>
    <source>
        <strain evidence="1 2">MK-D1</strain>
    </source>
</reference>
<gene>
    <name evidence="1" type="ORF">DSAG12_00755</name>
</gene>
<proteinExistence type="predicted"/>
<reference evidence="1 2" key="1">
    <citation type="journal article" date="2020" name="Nature">
        <title>Isolation of an archaeon at the prokaryote-eukaryote interface.</title>
        <authorList>
            <person name="Imachi H."/>
            <person name="Nobu M.K."/>
            <person name="Nakahara N."/>
            <person name="Morono Y."/>
            <person name="Ogawara M."/>
            <person name="Takaki Y."/>
            <person name="Takano Y."/>
            <person name="Uematsu K."/>
            <person name="Ikuta T."/>
            <person name="Ito M."/>
            <person name="Matsui Y."/>
            <person name="Miyazaki M."/>
            <person name="Murata K."/>
            <person name="Saito Y."/>
            <person name="Sakai S."/>
            <person name="Song C."/>
            <person name="Tasumi E."/>
            <person name="Yamanaka Y."/>
            <person name="Yamaguchi T."/>
            <person name="Kamagata Y."/>
            <person name="Tamaki H."/>
            <person name="Takai K."/>
        </authorList>
    </citation>
    <scope>NUCLEOTIDE SEQUENCE [LARGE SCALE GENOMIC DNA]</scope>
    <source>
        <strain evidence="1 2">MK-D1</strain>
    </source>
</reference>
<dbReference type="AlphaFoldDB" id="A0A5B9D7G1"/>
<keyword evidence="2" id="KW-1185">Reference proteome</keyword>